<sequence>MNKGFTSPPEFGAAAPEMLSQSKKREPLALLDNNKRPAKRAKTEEVKGGEEGGEVGWEDDFVLGDMSPEDWEEKKKAAKETVAAAIAARMEDWKEARRVRRKGDRHRREGKTN</sequence>
<feature type="compositionally biased region" description="Basic and acidic residues" evidence="1">
    <location>
        <begin position="41"/>
        <end position="50"/>
    </location>
</feature>
<proteinExistence type="predicted"/>
<comment type="caution">
    <text evidence="2">The sequence shown here is derived from an EMBL/GenBank/DDBJ whole genome shotgun (WGS) entry which is preliminary data.</text>
</comment>
<protein>
    <submittedName>
        <fullName evidence="2">Uncharacterized protein</fullName>
    </submittedName>
</protein>
<organism evidence="2 3">
    <name type="scientific">Coleophoma cylindrospora</name>
    <dbReference type="NCBI Taxonomy" id="1849047"/>
    <lineage>
        <taxon>Eukaryota</taxon>
        <taxon>Fungi</taxon>
        <taxon>Dikarya</taxon>
        <taxon>Ascomycota</taxon>
        <taxon>Pezizomycotina</taxon>
        <taxon>Leotiomycetes</taxon>
        <taxon>Helotiales</taxon>
        <taxon>Dermateaceae</taxon>
        <taxon>Coleophoma</taxon>
    </lineage>
</organism>
<feature type="compositionally biased region" description="Acidic residues" evidence="1">
    <location>
        <begin position="51"/>
        <end position="61"/>
    </location>
</feature>
<reference evidence="2 3" key="1">
    <citation type="journal article" date="2018" name="IMA Fungus">
        <title>IMA Genome-F 9: Draft genome sequence of Annulohypoxylon stygium, Aspergillus mulundensis, Berkeleyomyces basicola (syn. Thielaviopsis basicola), Ceratocystis smalleyi, two Cercospora beticola strains, Coleophoma cylindrospora, Fusarium fracticaudum, Phialophora cf. hyalina, and Morchella septimelata.</title>
        <authorList>
            <person name="Wingfield B.D."/>
            <person name="Bills G.F."/>
            <person name="Dong Y."/>
            <person name="Huang W."/>
            <person name="Nel W.J."/>
            <person name="Swalarsk-Parry B.S."/>
            <person name="Vaghefi N."/>
            <person name="Wilken P.M."/>
            <person name="An Z."/>
            <person name="de Beer Z.W."/>
            <person name="De Vos L."/>
            <person name="Chen L."/>
            <person name="Duong T.A."/>
            <person name="Gao Y."/>
            <person name="Hammerbacher A."/>
            <person name="Kikkert J.R."/>
            <person name="Li Y."/>
            <person name="Li H."/>
            <person name="Li K."/>
            <person name="Li Q."/>
            <person name="Liu X."/>
            <person name="Ma X."/>
            <person name="Naidoo K."/>
            <person name="Pethybridge S.J."/>
            <person name="Sun J."/>
            <person name="Steenkamp E.T."/>
            <person name="van der Nest M.A."/>
            <person name="van Wyk S."/>
            <person name="Wingfield M.J."/>
            <person name="Xiong C."/>
            <person name="Yue Q."/>
            <person name="Zhang X."/>
        </authorList>
    </citation>
    <scope>NUCLEOTIDE SEQUENCE [LARGE SCALE GENOMIC DNA]</scope>
    <source>
        <strain evidence="2 3">BP6252</strain>
    </source>
</reference>
<name>A0A3D8QXN6_9HELO</name>
<feature type="region of interest" description="Disordered" evidence="1">
    <location>
        <begin position="94"/>
        <end position="113"/>
    </location>
</feature>
<evidence type="ECO:0000256" key="1">
    <source>
        <dbReference type="SAM" id="MobiDB-lite"/>
    </source>
</evidence>
<keyword evidence="3" id="KW-1185">Reference proteome</keyword>
<evidence type="ECO:0000313" key="3">
    <source>
        <dbReference type="Proteomes" id="UP000256645"/>
    </source>
</evidence>
<accession>A0A3D8QXN6</accession>
<dbReference type="Proteomes" id="UP000256645">
    <property type="component" value="Unassembled WGS sequence"/>
</dbReference>
<dbReference type="EMBL" id="PDLM01000011">
    <property type="protein sequence ID" value="RDW66304.1"/>
    <property type="molecule type" value="Genomic_DNA"/>
</dbReference>
<feature type="region of interest" description="Disordered" evidence="1">
    <location>
        <begin position="1"/>
        <end position="61"/>
    </location>
</feature>
<dbReference type="AlphaFoldDB" id="A0A3D8QXN6"/>
<evidence type="ECO:0000313" key="2">
    <source>
        <dbReference type="EMBL" id="RDW66304.1"/>
    </source>
</evidence>
<gene>
    <name evidence="2" type="ORF">BP6252_09939</name>
</gene>